<reference evidence="1 2" key="1">
    <citation type="submission" date="2016-11" db="EMBL/GenBank/DDBJ databases">
        <title>Draft Genome Sequences of Nine Cyanobacterial Strains from Diverse Habitats.</title>
        <authorList>
            <person name="Zhu T."/>
            <person name="Hou S."/>
            <person name="Lu X."/>
            <person name="Hess W.R."/>
        </authorList>
    </citation>
    <scope>NUCLEOTIDE SEQUENCE [LARGE SCALE GENOMIC DNA]</scope>
    <source>
        <strain evidence="1 2">5.2 s.c.1</strain>
    </source>
</reference>
<dbReference type="AlphaFoldDB" id="A0A1U7HFS3"/>
<protein>
    <submittedName>
        <fullName evidence="1">Uncharacterized protein</fullName>
    </submittedName>
</protein>
<dbReference type="Proteomes" id="UP000185984">
    <property type="component" value="Unassembled WGS sequence"/>
</dbReference>
<name>A0A1U7HFS3_9CHRO</name>
<sequence length="66" mass="7756">MLSSSVKILILSVFDFNIFTCYFVKLMIKKNLFYAIAERDRLAIMDKIKNTRSRFGVKTIDLFLKS</sequence>
<accession>A0A1U7HFS3</accession>
<evidence type="ECO:0000313" key="2">
    <source>
        <dbReference type="Proteomes" id="UP000185984"/>
    </source>
</evidence>
<keyword evidence="2" id="KW-1185">Reference proteome</keyword>
<evidence type="ECO:0000313" key="1">
    <source>
        <dbReference type="EMBL" id="OKH22433.1"/>
    </source>
</evidence>
<dbReference type="EMBL" id="MRCC01000020">
    <property type="protein sequence ID" value="OKH22433.1"/>
    <property type="molecule type" value="Genomic_DNA"/>
</dbReference>
<gene>
    <name evidence="1" type="ORF">NIES1031_19915</name>
</gene>
<comment type="caution">
    <text evidence="1">The sequence shown here is derived from an EMBL/GenBank/DDBJ whole genome shotgun (WGS) entry which is preliminary data.</text>
</comment>
<proteinExistence type="predicted"/>
<organism evidence="1 2">
    <name type="scientific">Chroogloeocystis siderophila 5.2 s.c.1</name>
    <dbReference type="NCBI Taxonomy" id="247279"/>
    <lineage>
        <taxon>Bacteria</taxon>
        <taxon>Bacillati</taxon>
        <taxon>Cyanobacteriota</taxon>
        <taxon>Cyanophyceae</taxon>
        <taxon>Oscillatoriophycideae</taxon>
        <taxon>Chroococcales</taxon>
        <taxon>Chroococcaceae</taxon>
        <taxon>Chroogloeocystis</taxon>
    </lineage>
</organism>